<dbReference type="PANTHER" id="PTHR39594:SF1">
    <property type="entry name" value="PROTEIN YCHQ"/>
    <property type="match status" value="1"/>
</dbReference>
<protein>
    <submittedName>
        <fullName evidence="2">Regulator SirB</fullName>
    </submittedName>
</protein>
<accession>A0A1F7TMN4</accession>
<proteinExistence type="predicted"/>
<dbReference type="PIRSF" id="PIRSF005610">
    <property type="entry name" value="SirB"/>
    <property type="match status" value="1"/>
</dbReference>
<gene>
    <name evidence="2" type="ORF">A2856_03570</name>
</gene>
<keyword evidence="1" id="KW-1133">Transmembrane helix</keyword>
<dbReference type="InterPro" id="IPR007360">
    <property type="entry name" value="SirB"/>
</dbReference>
<sequence>MFIALKTIHVASVILSITGYVIRGVWMMRESPWLGKKWVRIVPHVIDTTLLGSAILLAIIIQQNPFAQGWLTAKVLALIAYIVVGAIGLKYGRTKKIRIAAWLGAIAIFFYIVLVALTRQVLPFLA</sequence>
<feature type="transmembrane region" description="Helical" evidence="1">
    <location>
        <begin position="6"/>
        <end position="26"/>
    </location>
</feature>
<dbReference type="GO" id="GO:0005886">
    <property type="term" value="C:plasma membrane"/>
    <property type="evidence" value="ECO:0007669"/>
    <property type="project" value="TreeGrafter"/>
</dbReference>
<evidence type="ECO:0000313" key="3">
    <source>
        <dbReference type="Proteomes" id="UP000177885"/>
    </source>
</evidence>
<evidence type="ECO:0000256" key="1">
    <source>
        <dbReference type="SAM" id="Phobius"/>
    </source>
</evidence>
<comment type="caution">
    <text evidence="2">The sequence shown here is derived from an EMBL/GenBank/DDBJ whole genome shotgun (WGS) entry which is preliminary data.</text>
</comment>
<keyword evidence="1" id="KW-0472">Membrane</keyword>
<evidence type="ECO:0000313" key="2">
    <source>
        <dbReference type="EMBL" id="OGL66814.1"/>
    </source>
</evidence>
<dbReference type="Pfam" id="PF04247">
    <property type="entry name" value="SirB"/>
    <property type="match status" value="1"/>
</dbReference>
<dbReference type="EMBL" id="MGDT01000005">
    <property type="protein sequence ID" value="OGL66814.1"/>
    <property type="molecule type" value="Genomic_DNA"/>
</dbReference>
<organism evidence="2 3">
    <name type="scientific">Candidatus Uhrbacteria bacterium RIFCSPHIGHO2_01_FULL_63_20</name>
    <dbReference type="NCBI Taxonomy" id="1802385"/>
    <lineage>
        <taxon>Bacteria</taxon>
        <taxon>Candidatus Uhriibacteriota</taxon>
    </lineage>
</organism>
<feature type="transmembrane region" description="Helical" evidence="1">
    <location>
        <begin position="99"/>
        <end position="117"/>
    </location>
</feature>
<feature type="transmembrane region" description="Helical" evidence="1">
    <location>
        <begin position="38"/>
        <end position="61"/>
    </location>
</feature>
<keyword evidence="1" id="KW-0812">Transmembrane</keyword>
<dbReference type="STRING" id="1802385.A2856_03570"/>
<feature type="transmembrane region" description="Helical" evidence="1">
    <location>
        <begin position="67"/>
        <end position="87"/>
    </location>
</feature>
<dbReference type="PANTHER" id="PTHR39594">
    <property type="entry name" value="PROTEIN YCHQ"/>
    <property type="match status" value="1"/>
</dbReference>
<name>A0A1F7TMN4_9BACT</name>
<reference evidence="2 3" key="1">
    <citation type="journal article" date="2016" name="Nat. Commun.">
        <title>Thousands of microbial genomes shed light on interconnected biogeochemical processes in an aquifer system.</title>
        <authorList>
            <person name="Anantharaman K."/>
            <person name="Brown C.T."/>
            <person name="Hug L.A."/>
            <person name="Sharon I."/>
            <person name="Castelle C.J."/>
            <person name="Probst A.J."/>
            <person name="Thomas B.C."/>
            <person name="Singh A."/>
            <person name="Wilkins M.J."/>
            <person name="Karaoz U."/>
            <person name="Brodie E.L."/>
            <person name="Williams K.H."/>
            <person name="Hubbard S.S."/>
            <person name="Banfield J.F."/>
        </authorList>
    </citation>
    <scope>NUCLEOTIDE SEQUENCE [LARGE SCALE GENOMIC DNA]</scope>
</reference>
<dbReference type="Proteomes" id="UP000177885">
    <property type="component" value="Unassembled WGS sequence"/>
</dbReference>
<dbReference type="AlphaFoldDB" id="A0A1F7TMN4"/>